<dbReference type="Gene3D" id="3.40.50.300">
    <property type="entry name" value="P-loop containing nucleotide triphosphate hydrolases"/>
    <property type="match status" value="1"/>
</dbReference>
<dbReference type="InterPro" id="IPR036388">
    <property type="entry name" value="WH-like_DNA-bd_sf"/>
</dbReference>
<keyword evidence="3" id="KW-1185">Reference proteome</keyword>
<dbReference type="RefSeq" id="WP_344679478.1">
    <property type="nucleotide sequence ID" value="NZ_BAAAUX010000011.1"/>
</dbReference>
<feature type="domain" description="HTH luxR-type" evidence="1">
    <location>
        <begin position="687"/>
        <end position="752"/>
    </location>
</feature>
<organism evidence="2 3">
    <name type="scientific">Saccharopolyspora taberi</name>
    <dbReference type="NCBI Taxonomy" id="60895"/>
    <lineage>
        <taxon>Bacteria</taxon>
        <taxon>Bacillati</taxon>
        <taxon>Actinomycetota</taxon>
        <taxon>Actinomycetes</taxon>
        <taxon>Pseudonocardiales</taxon>
        <taxon>Pseudonocardiaceae</taxon>
        <taxon>Saccharopolyspora</taxon>
    </lineage>
</organism>
<accession>A0ABN3VBK9</accession>
<reference evidence="2 3" key="1">
    <citation type="journal article" date="2019" name="Int. J. Syst. Evol. Microbiol.">
        <title>The Global Catalogue of Microorganisms (GCM) 10K type strain sequencing project: providing services to taxonomists for standard genome sequencing and annotation.</title>
        <authorList>
            <consortium name="The Broad Institute Genomics Platform"/>
            <consortium name="The Broad Institute Genome Sequencing Center for Infectious Disease"/>
            <person name="Wu L."/>
            <person name="Ma J."/>
        </authorList>
    </citation>
    <scope>NUCLEOTIDE SEQUENCE [LARGE SCALE GENOMIC DNA]</scope>
    <source>
        <strain evidence="2 3">JCM 9383</strain>
    </source>
</reference>
<evidence type="ECO:0000313" key="3">
    <source>
        <dbReference type="Proteomes" id="UP001500979"/>
    </source>
</evidence>
<protein>
    <submittedName>
        <fullName evidence="2">LuxR C-terminal-related transcriptional regulator</fullName>
    </submittedName>
</protein>
<dbReference type="InterPro" id="IPR016032">
    <property type="entry name" value="Sig_transdc_resp-reg_C-effctor"/>
</dbReference>
<dbReference type="Pfam" id="PF13401">
    <property type="entry name" value="AAA_22"/>
    <property type="match status" value="1"/>
</dbReference>
<evidence type="ECO:0000313" key="2">
    <source>
        <dbReference type="EMBL" id="GAA2787222.1"/>
    </source>
</evidence>
<dbReference type="InterPro" id="IPR027417">
    <property type="entry name" value="P-loop_NTPase"/>
</dbReference>
<dbReference type="PANTHER" id="PTHR47691:SF3">
    <property type="entry name" value="HTH-TYPE TRANSCRIPTIONAL REGULATOR RV0890C-RELATED"/>
    <property type="match status" value="1"/>
</dbReference>
<dbReference type="PRINTS" id="PR00038">
    <property type="entry name" value="HTHLUXR"/>
</dbReference>
<evidence type="ECO:0000259" key="1">
    <source>
        <dbReference type="PROSITE" id="PS50043"/>
    </source>
</evidence>
<dbReference type="CDD" id="cd06170">
    <property type="entry name" value="LuxR_C_like"/>
    <property type="match status" value="1"/>
</dbReference>
<dbReference type="PRINTS" id="PR00364">
    <property type="entry name" value="DISEASERSIST"/>
</dbReference>
<dbReference type="SUPFAM" id="SSF52540">
    <property type="entry name" value="P-loop containing nucleoside triphosphate hydrolases"/>
    <property type="match status" value="1"/>
</dbReference>
<dbReference type="InterPro" id="IPR000792">
    <property type="entry name" value="Tscrpt_reg_LuxR_C"/>
</dbReference>
<dbReference type="PROSITE" id="PS50043">
    <property type="entry name" value="HTH_LUXR_2"/>
    <property type="match status" value="1"/>
</dbReference>
<comment type="caution">
    <text evidence="2">The sequence shown here is derived from an EMBL/GenBank/DDBJ whole genome shotgun (WGS) entry which is preliminary data.</text>
</comment>
<gene>
    <name evidence="2" type="ORF">GCM10010470_22070</name>
</gene>
<dbReference type="SUPFAM" id="SSF46894">
    <property type="entry name" value="C-terminal effector domain of the bipartite response regulators"/>
    <property type="match status" value="1"/>
</dbReference>
<dbReference type="InterPro" id="IPR049945">
    <property type="entry name" value="AAA_22"/>
</dbReference>
<dbReference type="EMBL" id="BAAAUX010000011">
    <property type="protein sequence ID" value="GAA2787222.1"/>
    <property type="molecule type" value="Genomic_DNA"/>
</dbReference>
<dbReference type="Pfam" id="PF00196">
    <property type="entry name" value="GerE"/>
    <property type="match status" value="1"/>
</dbReference>
<name>A0ABN3VBK9_9PSEU</name>
<proteinExistence type="predicted"/>
<dbReference type="Gene3D" id="1.10.10.10">
    <property type="entry name" value="Winged helix-like DNA-binding domain superfamily/Winged helix DNA-binding domain"/>
    <property type="match status" value="1"/>
</dbReference>
<sequence>MGGGCPRAELTSYVGRRREADQVRRLLDAGRLVTLCGPGGVGKTRLAYRVARDHGDDVLAIELAELRDGTLLPNLVADRLGLHDETGQSLTGRVIGHLGERAVLLVLDNCEHLVTACAEFVHALLSGCPGAAVLATSRQSLNVVGEQVMWVPPLGVPGEEAAPSPAELAQYESVQLFADRASAVWPDFEVTAANCAEVAELCRRLDGVPLAIELAAARIRTLSPRQIVDRLPVSLGLLTTGKRDSPERQQTLRDTIDWSHGLCSGAEQVVWARVAVFAGSFDLRGAEHVCSGPGVAPEAVLGLIDGLVDKSVLLRSEEDGEARYRMLETLREYGQERLQESGDRERVARRHRDWFDRLTARADAEWAGPGQAEWVRRLRRDHADLRTALDWSVAEPGEAGVALRMAARIDEYWTLRGFNAEALMWLDRALDAAPADHPDRPLALVVSAQHALWLFDLDGVDERLTAAEELAAGFGDELLDARIALVRSLEAVLRLDPRVAELAAAAAPVLRKHGDFRRELRALFLQSSATAHTDLDASREALRRVIALGESRGDTYGRDMALFGFALIELTFGDVEPAAEAAHAALVSTSAVDSHFGDAFHIETLAWVAGRRGEHVRAATLFGAASTAWELLGSSSARMVSRPHARFRENTERVLGAGPFADAYAAGRSLSKDDARRYALGEDAPPAPAHDNPLTARELEVAELVATGLSNRDIASRLFVARRTADTHVQRILAKLGFTNRAQIAAWATTRRLGQSR</sequence>
<dbReference type="Proteomes" id="UP001500979">
    <property type="component" value="Unassembled WGS sequence"/>
</dbReference>
<dbReference type="SMART" id="SM00421">
    <property type="entry name" value="HTH_LUXR"/>
    <property type="match status" value="1"/>
</dbReference>
<dbReference type="PANTHER" id="PTHR47691">
    <property type="entry name" value="REGULATOR-RELATED"/>
    <property type="match status" value="1"/>
</dbReference>